<feature type="non-terminal residue" evidence="3">
    <location>
        <position position="79"/>
    </location>
</feature>
<keyword evidence="2" id="KW-0560">Oxidoreductase</keyword>
<protein>
    <submittedName>
        <fullName evidence="3">NAD(P)-binding protein</fullName>
    </submittedName>
</protein>
<evidence type="ECO:0000256" key="2">
    <source>
        <dbReference type="ARBA" id="ARBA00023002"/>
    </source>
</evidence>
<evidence type="ECO:0000313" key="4">
    <source>
        <dbReference type="Proteomes" id="UP000799764"/>
    </source>
</evidence>
<dbReference type="OrthoDB" id="1669814at2759"/>
<dbReference type="Proteomes" id="UP000799764">
    <property type="component" value="Unassembled WGS sequence"/>
</dbReference>
<gene>
    <name evidence="3" type="ORF">P171DRAFT_319206</name>
</gene>
<organism evidence="3 4">
    <name type="scientific">Karstenula rhodostoma CBS 690.94</name>
    <dbReference type="NCBI Taxonomy" id="1392251"/>
    <lineage>
        <taxon>Eukaryota</taxon>
        <taxon>Fungi</taxon>
        <taxon>Dikarya</taxon>
        <taxon>Ascomycota</taxon>
        <taxon>Pezizomycotina</taxon>
        <taxon>Dothideomycetes</taxon>
        <taxon>Pleosporomycetidae</taxon>
        <taxon>Pleosporales</taxon>
        <taxon>Massarineae</taxon>
        <taxon>Didymosphaeriaceae</taxon>
        <taxon>Karstenula</taxon>
    </lineage>
</organism>
<dbReference type="SUPFAM" id="SSF51735">
    <property type="entry name" value="NAD(P)-binding Rossmann-fold domains"/>
    <property type="match status" value="1"/>
</dbReference>
<feature type="non-terminal residue" evidence="3">
    <location>
        <position position="1"/>
    </location>
</feature>
<proteinExistence type="inferred from homology"/>
<dbReference type="InterPro" id="IPR036291">
    <property type="entry name" value="NAD(P)-bd_dom_sf"/>
</dbReference>
<comment type="similarity">
    <text evidence="1">Belongs to the short-chain dehydrogenases/reductases (SDR) family.</text>
</comment>
<evidence type="ECO:0000313" key="3">
    <source>
        <dbReference type="EMBL" id="KAF2438827.1"/>
    </source>
</evidence>
<dbReference type="EMBL" id="MU001511">
    <property type="protein sequence ID" value="KAF2438827.1"/>
    <property type="molecule type" value="Genomic_DNA"/>
</dbReference>
<reference evidence="3" key="1">
    <citation type="journal article" date="2020" name="Stud. Mycol.">
        <title>101 Dothideomycetes genomes: a test case for predicting lifestyles and emergence of pathogens.</title>
        <authorList>
            <person name="Haridas S."/>
            <person name="Albert R."/>
            <person name="Binder M."/>
            <person name="Bloem J."/>
            <person name="Labutti K."/>
            <person name="Salamov A."/>
            <person name="Andreopoulos B."/>
            <person name="Baker S."/>
            <person name="Barry K."/>
            <person name="Bills G."/>
            <person name="Bluhm B."/>
            <person name="Cannon C."/>
            <person name="Castanera R."/>
            <person name="Culley D."/>
            <person name="Daum C."/>
            <person name="Ezra D."/>
            <person name="Gonzalez J."/>
            <person name="Henrissat B."/>
            <person name="Kuo A."/>
            <person name="Liang C."/>
            <person name="Lipzen A."/>
            <person name="Lutzoni F."/>
            <person name="Magnuson J."/>
            <person name="Mondo S."/>
            <person name="Nolan M."/>
            <person name="Ohm R."/>
            <person name="Pangilinan J."/>
            <person name="Park H.-J."/>
            <person name="Ramirez L."/>
            <person name="Alfaro M."/>
            <person name="Sun H."/>
            <person name="Tritt A."/>
            <person name="Yoshinaga Y."/>
            <person name="Zwiers L.-H."/>
            <person name="Turgeon B."/>
            <person name="Goodwin S."/>
            <person name="Spatafora J."/>
            <person name="Crous P."/>
            <person name="Grigoriev I."/>
        </authorList>
    </citation>
    <scope>NUCLEOTIDE SEQUENCE</scope>
    <source>
        <strain evidence="3">CBS 690.94</strain>
    </source>
</reference>
<dbReference type="PRINTS" id="PR00081">
    <property type="entry name" value="GDHRDH"/>
</dbReference>
<dbReference type="InterPro" id="IPR002347">
    <property type="entry name" value="SDR_fam"/>
</dbReference>
<comment type="caution">
    <text evidence="3">The sequence shown here is derived from an EMBL/GenBank/DDBJ whole genome shotgun (WGS) entry which is preliminary data.</text>
</comment>
<accession>A0A9P4P7N2</accession>
<dbReference type="Gene3D" id="3.40.50.720">
    <property type="entry name" value="NAD(P)-binding Rossmann-like Domain"/>
    <property type="match status" value="1"/>
</dbReference>
<evidence type="ECO:0000256" key="1">
    <source>
        <dbReference type="ARBA" id="ARBA00006484"/>
    </source>
</evidence>
<dbReference type="Pfam" id="PF13561">
    <property type="entry name" value="adh_short_C2"/>
    <property type="match status" value="1"/>
</dbReference>
<name>A0A9P4P7N2_9PLEO</name>
<sequence length="79" mass="8289">TKAVSKEAGKRGIRVSAVAPGQTNTPMVQAMASGKGTLPLPFLSLGREGQPEEIAEVIVWLLGEESSYVTESIYRADGG</sequence>
<keyword evidence="4" id="KW-1185">Reference proteome</keyword>
<dbReference type="PANTHER" id="PTHR24321:SF8">
    <property type="entry name" value="ESTRADIOL 17-BETA-DEHYDROGENASE 8-RELATED"/>
    <property type="match status" value="1"/>
</dbReference>
<dbReference type="PANTHER" id="PTHR24321">
    <property type="entry name" value="DEHYDROGENASES, SHORT CHAIN"/>
    <property type="match status" value="1"/>
</dbReference>
<dbReference type="AlphaFoldDB" id="A0A9P4P7N2"/>
<dbReference type="GO" id="GO:0016491">
    <property type="term" value="F:oxidoreductase activity"/>
    <property type="evidence" value="ECO:0007669"/>
    <property type="project" value="UniProtKB-KW"/>
</dbReference>